<organism evidence="6 7">
    <name type="scientific">Thalassotalea nanhaiensis</name>
    <dbReference type="NCBI Taxonomy" id="3065648"/>
    <lineage>
        <taxon>Bacteria</taxon>
        <taxon>Pseudomonadati</taxon>
        <taxon>Pseudomonadota</taxon>
        <taxon>Gammaproteobacteria</taxon>
        <taxon>Alteromonadales</taxon>
        <taxon>Colwelliaceae</taxon>
        <taxon>Thalassotalea</taxon>
    </lineage>
</organism>
<dbReference type="Gene3D" id="3.40.710.10">
    <property type="entry name" value="DD-peptidase/beta-lactamase superfamily"/>
    <property type="match status" value="1"/>
</dbReference>
<dbReference type="SUPFAM" id="SSF56601">
    <property type="entry name" value="beta-lactamase/transpeptidase-like"/>
    <property type="match status" value="1"/>
</dbReference>
<reference evidence="7" key="1">
    <citation type="submission" date="2023-09" db="EMBL/GenBank/DDBJ databases">
        <authorList>
            <person name="Li S."/>
            <person name="Li X."/>
            <person name="Zhang C."/>
            <person name="Zhao Z."/>
        </authorList>
    </citation>
    <scope>NUCLEOTIDE SEQUENCE [LARGE SCALE GENOMIC DNA]</scope>
    <source>
        <strain evidence="7">SQ345</strain>
    </source>
</reference>
<keyword evidence="4" id="KW-0732">Signal</keyword>
<evidence type="ECO:0000256" key="3">
    <source>
        <dbReference type="SAM" id="MobiDB-lite"/>
    </source>
</evidence>
<keyword evidence="7" id="KW-1185">Reference proteome</keyword>
<dbReference type="InterPro" id="IPR012338">
    <property type="entry name" value="Beta-lactam/transpept-like"/>
</dbReference>
<dbReference type="Proteomes" id="UP001248581">
    <property type="component" value="Chromosome"/>
</dbReference>
<evidence type="ECO:0000313" key="6">
    <source>
        <dbReference type="EMBL" id="WNC68742.1"/>
    </source>
</evidence>
<accession>A0ABY9TJ04</accession>
<dbReference type="Gene3D" id="2.60.40.10">
    <property type="entry name" value="Immunoglobulins"/>
    <property type="match status" value="1"/>
</dbReference>
<proteinExistence type="predicted"/>
<comment type="subcellular location">
    <subcellularLocation>
        <location evidence="1">Cytoplasm</location>
    </subcellularLocation>
</comment>
<dbReference type="RefSeq" id="WP_348387896.1">
    <property type="nucleotide sequence ID" value="NZ_CP134146.1"/>
</dbReference>
<evidence type="ECO:0000256" key="4">
    <source>
        <dbReference type="SAM" id="SignalP"/>
    </source>
</evidence>
<evidence type="ECO:0000313" key="7">
    <source>
        <dbReference type="Proteomes" id="UP001248581"/>
    </source>
</evidence>
<feature type="chain" id="PRO_5047235127" evidence="4">
    <location>
        <begin position="24"/>
        <end position="952"/>
    </location>
</feature>
<evidence type="ECO:0000256" key="2">
    <source>
        <dbReference type="ARBA" id="ARBA00022490"/>
    </source>
</evidence>
<keyword evidence="2" id="KW-0963">Cytoplasm</keyword>
<sequence length="952" mass="100073">MNNKSKMLLATLLLTACSTTASAEVVFSDNFNDGNLNGWSQSGLGKATVNGSKARLSRSKTITQTVSTVGWQDIVVAVDHSSSGLESGDSCFSEVSVDNGNNYVTIGNTTTSSSTETLSPAGATDNANLVLRMRAANNSTKDYCYFDNITLSGNAISVTPEAEITITGNGSFGNVTVDTTASTIITVTNDGNATLSIGTISSLTAPFSVLNDSCSNTDIAESANCTIEVQYSPTAEISSNATLTIPSNDSDEPNSTVALSGTGTSGSTGGGVLFSDDFESGYDGWTIAGSGDFGIVSKGGSNALNLALDSSATVSIDTSNEVDVVVTLDMIASSLESGETCVAEAQGTGAWVTVGLLENGQDDSTTHTFSASNGTFDNTNLSLRIRAAGNINSDDCFFDNVSIEPISGGVPRAEATYADLMSNTNQTFSTAAFAQAKVGATANTFNGNLVISGTPVFSKNYGVTGDLPVGYTTWPGFDYEFVQDGNRLIPVDRGHGFVGSGAWSISAGVGAVWDEAGDNGYTRAAFPYTIKQNNTNCEHNALATFLFKDDGSISNVHVQNVAETCIFYGFEFYGNLSGTYNAHAVTNSAQVINERNNEEANWLPTKSLSELAVDYPGVDLANYGYAIDAADLNGYSVLVNGVSYTDGCTTRYGTHPYCMDKTIGVYSFTKSMHAFMVVAALEHQYPGFKSQLIADLVPECSGDSRWNGVTVEHALDMATGNYTSANYEVDEGSSAIVNGFFDPTTRSARGSFSCTGWPHKVAPGTYHVYHTTDTELVSYAAAKFANNKLGGNAEAFNDILVPIYDAIGLSHYIRGIQRTSDTLDAWGGYGLSVTLNDVVKISKYIRDDAATGNLLDATMVNEVLSGASKGLYAQLSNFNYDNGFWRYHVGAASDMSACGASTQVPIMSGYGGHTTIILPEVIITQLTDGGGIGFLSTINDVFANISNTCPPN</sequence>
<dbReference type="InterPro" id="IPR031549">
    <property type="entry name" value="ASH"/>
</dbReference>
<name>A0ABY9TJ04_9GAMM</name>
<dbReference type="Pfam" id="PF15780">
    <property type="entry name" value="ASH"/>
    <property type="match status" value="1"/>
</dbReference>
<evidence type="ECO:0000256" key="1">
    <source>
        <dbReference type="ARBA" id="ARBA00004496"/>
    </source>
</evidence>
<dbReference type="EMBL" id="CP134146">
    <property type="protein sequence ID" value="WNC68742.1"/>
    <property type="molecule type" value="Genomic_DNA"/>
</dbReference>
<dbReference type="InterPro" id="IPR013783">
    <property type="entry name" value="Ig-like_fold"/>
</dbReference>
<protein>
    <submittedName>
        <fullName evidence="6">Choice-of-anchor D domain-containing protein</fullName>
    </submittedName>
</protein>
<feature type="compositionally biased region" description="Polar residues" evidence="3">
    <location>
        <begin position="244"/>
        <end position="259"/>
    </location>
</feature>
<gene>
    <name evidence="6" type="ORF">RI845_01010</name>
</gene>
<feature type="domain" description="Abnormal spindle-like microcephaly-associated protein ASH" evidence="5">
    <location>
        <begin position="170"/>
        <end position="250"/>
    </location>
</feature>
<feature type="signal peptide" evidence="4">
    <location>
        <begin position="1"/>
        <end position="23"/>
    </location>
</feature>
<feature type="region of interest" description="Disordered" evidence="3">
    <location>
        <begin position="244"/>
        <end position="263"/>
    </location>
</feature>
<evidence type="ECO:0000259" key="5">
    <source>
        <dbReference type="Pfam" id="PF15780"/>
    </source>
</evidence>
<dbReference type="NCBIfam" id="NF012200">
    <property type="entry name" value="choice_anch_D"/>
    <property type="match status" value="1"/>
</dbReference>
<dbReference type="PROSITE" id="PS51257">
    <property type="entry name" value="PROKAR_LIPOPROTEIN"/>
    <property type="match status" value="1"/>
</dbReference>